<proteinExistence type="inferred from homology"/>
<dbReference type="PANTHER" id="PTHR11958:SF63">
    <property type="entry name" value="AMINO ACID TRANSPORTER"/>
    <property type="match status" value="1"/>
</dbReference>
<dbReference type="AlphaFoldDB" id="W6NC50"/>
<dbReference type="GO" id="GO:0015175">
    <property type="term" value="F:neutral L-amino acid transmembrane transporter activity"/>
    <property type="evidence" value="ECO:0007669"/>
    <property type="project" value="TreeGrafter"/>
</dbReference>
<feature type="transmembrane region" description="Helical" evidence="7">
    <location>
        <begin position="478"/>
        <end position="506"/>
    </location>
</feature>
<keyword evidence="3 7" id="KW-0813">Transport</keyword>
<feature type="transmembrane region" description="Helical" evidence="7">
    <location>
        <begin position="241"/>
        <end position="262"/>
    </location>
</feature>
<feature type="transmembrane region" description="Helical" evidence="7">
    <location>
        <begin position="518"/>
        <end position="535"/>
    </location>
</feature>
<feature type="transmembrane region" description="Helical" evidence="7">
    <location>
        <begin position="208"/>
        <end position="229"/>
    </location>
</feature>
<evidence type="ECO:0000256" key="7">
    <source>
        <dbReference type="RuleBase" id="RU361216"/>
    </source>
</evidence>
<reference evidence="8" key="1">
    <citation type="submission" date="2013-03" db="EMBL/GenBank/DDBJ databases">
        <authorList>
            <person name="Aslett M."/>
        </authorList>
    </citation>
    <scope>NUCLEOTIDE SEQUENCE [LARGE SCALE GENOMIC DNA]</scope>
    <source>
        <strain evidence="8">ISE/inbred ISE</strain>
    </source>
</reference>
<evidence type="ECO:0000256" key="4">
    <source>
        <dbReference type="ARBA" id="ARBA00022692"/>
    </source>
</evidence>
<dbReference type="InterPro" id="IPR036458">
    <property type="entry name" value="Na:dicarbo_symporter_sf"/>
</dbReference>
<dbReference type="InterPro" id="IPR050746">
    <property type="entry name" value="DAACS"/>
</dbReference>
<dbReference type="PRINTS" id="PR00173">
    <property type="entry name" value="EDTRNSPORT"/>
</dbReference>
<dbReference type="GO" id="GO:0005313">
    <property type="term" value="F:L-glutamate transmembrane transporter activity"/>
    <property type="evidence" value="ECO:0007669"/>
    <property type="project" value="TreeGrafter"/>
</dbReference>
<gene>
    <name evidence="8" type="ORF">HCOI_01249900</name>
</gene>
<dbReference type="SUPFAM" id="SSF118215">
    <property type="entry name" value="Proton glutamate symport protein"/>
    <property type="match status" value="1"/>
</dbReference>
<name>W6NC50_HAECO</name>
<keyword evidence="4 7" id="KW-0812">Transmembrane</keyword>
<feature type="transmembrane region" description="Helical" evidence="7">
    <location>
        <begin position="166"/>
        <end position="188"/>
    </location>
</feature>
<dbReference type="Gene3D" id="1.10.3860.10">
    <property type="entry name" value="Sodium:dicarboxylate symporter"/>
    <property type="match status" value="1"/>
</dbReference>
<comment type="subcellular location">
    <subcellularLocation>
        <location evidence="1 7">Membrane</location>
        <topology evidence="1 7">Multi-pass membrane protein</topology>
    </subcellularLocation>
</comment>
<dbReference type="GO" id="GO:0005886">
    <property type="term" value="C:plasma membrane"/>
    <property type="evidence" value="ECO:0007669"/>
    <property type="project" value="TreeGrafter"/>
</dbReference>
<evidence type="ECO:0000256" key="5">
    <source>
        <dbReference type="ARBA" id="ARBA00022989"/>
    </source>
</evidence>
<feature type="transmembrane region" description="Helical" evidence="7">
    <location>
        <begin position="410"/>
        <end position="433"/>
    </location>
</feature>
<evidence type="ECO:0000313" key="8">
    <source>
        <dbReference type="EMBL" id="CDL94898.1"/>
    </source>
</evidence>
<organism evidence="8">
    <name type="scientific">Haemonchus contortus</name>
    <name type="common">Barber pole worm</name>
    <dbReference type="NCBI Taxonomy" id="6289"/>
    <lineage>
        <taxon>Eukaryota</taxon>
        <taxon>Metazoa</taxon>
        <taxon>Ecdysozoa</taxon>
        <taxon>Nematoda</taxon>
        <taxon>Chromadorea</taxon>
        <taxon>Rhabditida</taxon>
        <taxon>Rhabditina</taxon>
        <taxon>Rhabditomorpha</taxon>
        <taxon>Strongyloidea</taxon>
        <taxon>Trichostrongylidae</taxon>
        <taxon>Haemonchus</taxon>
    </lineage>
</organism>
<evidence type="ECO:0000256" key="3">
    <source>
        <dbReference type="ARBA" id="ARBA00022448"/>
    </source>
</evidence>
<dbReference type="InterPro" id="IPR001991">
    <property type="entry name" value="Na-dicarboxylate_symporter"/>
</dbReference>
<dbReference type="EMBL" id="CAVP010058581">
    <property type="protein sequence ID" value="CDL94898.1"/>
    <property type="molecule type" value="Genomic_DNA"/>
</dbReference>
<protein>
    <recommendedName>
        <fullName evidence="7">Amino acid transporter</fullName>
    </recommendedName>
</protein>
<comment type="caution">
    <text evidence="8">The sequence shown here is derived from an EMBL/GenBank/DDBJ whole genome shotgun (WGS) entry which is preliminary data.</text>
</comment>
<reference evidence="8" key="2">
    <citation type="submission" date="2013-05" db="EMBL/GenBank/DDBJ databases">
        <title>The genome and transcriptome of Haemonchus contortus: a key model parasite for drug and vaccine discovery.</title>
        <authorList>
            <person name="Laing R."/>
            <person name="Kikuchi T."/>
            <person name="Martinelli A."/>
            <person name="Tsai I.J."/>
            <person name="Beech R.N."/>
            <person name="Redman E."/>
            <person name="Holroyd N."/>
            <person name="Bartley D.J."/>
            <person name="Beasley H."/>
            <person name="Britton C."/>
            <person name="Curran D."/>
            <person name="Devaney E."/>
            <person name="Gilabert A."/>
            <person name="Jackson F."/>
            <person name="Hunt M."/>
            <person name="Johnston S."/>
            <person name="Kryukov I."/>
            <person name="Li K."/>
            <person name="Morrison A.A."/>
            <person name="Reid A.J."/>
            <person name="Sargison N."/>
            <person name="Saunders G."/>
            <person name="Wasmuth J.D."/>
            <person name="Wolstenholme A."/>
            <person name="Berriman M."/>
            <person name="Gilleard J.S."/>
            <person name="Cotton J.A."/>
        </authorList>
    </citation>
    <scope>NUCLEOTIDE SEQUENCE [LARGE SCALE GENOMIC DNA]</scope>
    <source>
        <strain evidence="8">ISE/inbred ISE</strain>
    </source>
</reference>
<keyword evidence="7" id="KW-0769">Symport</keyword>
<dbReference type="Pfam" id="PF00375">
    <property type="entry name" value="SDF"/>
    <property type="match status" value="1"/>
</dbReference>
<dbReference type="PANTHER" id="PTHR11958">
    <property type="entry name" value="SODIUM/DICARBOXYLATE SYMPORTER-RELATED"/>
    <property type="match status" value="1"/>
</dbReference>
<feature type="transmembrane region" description="Helical" evidence="7">
    <location>
        <begin position="541"/>
        <end position="561"/>
    </location>
</feature>
<keyword evidence="6 7" id="KW-0472">Membrane</keyword>
<evidence type="ECO:0000256" key="6">
    <source>
        <dbReference type="ARBA" id="ARBA00023136"/>
    </source>
</evidence>
<dbReference type="GO" id="GO:0015501">
    <property type="term" value="F:glutamate:sodium symporter activity"/>
    <property type="evidence" value="ECO:0007669"/>
    <property type="project" value="TreeGrafter"/>
</dbReference>
<evidence type="ECO:0000256" key="2">
    <source>
        <dbReference type="ARBA" id="ARBA00006148"/>
    </source>
</evidence>
<evidence type="ECO:0000256" key="1">
    <source>
        <dbReference type="ARBA" id="ARBA00004141"/>
    </source>
</evidence>
<feature type="transmembrane region" description="Helical" evidence="7">
    <location>
        <begin position="336"/>
        <end position="355"/>
    </location>
</feature>
<feature type="transmembrane region" description="Helical" evidence="7">
    <location>
        <begin position="367"/>
        <end position="390"/>
    </location>
</feature>
<keyword evidence="5 7" id="KW-1133">Transmembrane helix</keyword>
<sequence>MDAITTEITEEPLKTIIYTDNIVLIAESQTGTCVSLPNALRVCCIPPSLFPPRSSHFELCGNGLKPIIYSPSGRQLHCSTHEDCNGETCSVHSASMTGICCESNGGNTEKKSRTSFSTVQRLTSNAVCSALRPCKGQSVCLDGRWSRQSSRMYKEAGEVPWVRRNLFLVCTLSSVVVGTVGGSLLRLLSLDDDVIAMIGLPGELFMNMLRAMILPLIVASLVSGVSMLDSRTAGKLSTRSFFYYGGATIHAVLLGIVIATVIHPGDPTIKEGLKARGTETSQGRIFDKVGDVLRNMFTENLVRSMFQQQQTILKLVESNETVEATRALIWTDGMNVIGITVFSTALGVVISACGCEARPLAELFKALDVVITRFMAAIMWLGPIGIPSLIAQKMLHVKDLVGTFRMLGCFIFTVILGLSIVSLVTLPLTYAAVTRRNPYKFMRELSRALLQGIATSSSAASLPVTFECVRDLNLDPRVAKFVLTVGTILATIGTALFQAVSPIFIAQMNDITLDLGQYVTLCVTACLASAGAATVPSSALVTMIIVLSALGLPIDDISLIFTVDWLLDRFRTCTNIVAASLGCGIVDHLSKDDLSNLDAVAETVSAASIDVYMPPSGKALDP</sequence>
<accession>W6NC50</accession>
<comment type="similarity">
    <text evidence="2 7">Belongs to the dicarboxylate/amino acid:cation symporter (DAACS) (TC 2.A.23) family.</text>
</comment>